<evidence type="ECO:0000313" key="1">
    <source>
        <dbReference type="EnsemblMetazoa" id="ADIR014451-PA"/>
    </source>
</evidence>
<sequence>MTHKSIGNVFLTDRWLNKNTSRVLWLLKKPLKILILDFFLNSLQNSYTLLRPKLFDECISSTVN</sequence>
<keyword evidence="2" id="KW-1185">Reference proteome</keyword>
<dbReference type="AlphaFoldDB" id="A0A182NX57"/>
<proteinExistence type="predicted"/>
<dbReference type="Proteomes" id="UP000075884">
    <property type="component" value="Unassembled WGS sequence"/>
</dbReference>
<reference evidence="1" key="2">
    <citation type="submission" date="2020-05" db="UniProtKB">
        <authorList>
            <consortium name="EnsemblMetazoa"/>
        </authorList>
    </citation>
    <scope>IDENTIFICATION</scope>
    <source>
        <strain evidence="1">WRAIR2</strain>
    </source>
</reference>
<protein>
    <submittedName>
        <fullName evidence="1">Uncharacterized protein</fullName>
    </submittedName>
</protein>
<organism evidence="1 2">
    <name type="scientific">Anopheles dirus</name>
    <dbReference type="NCBI Taxonomy" id="7168"/>
    <lineage>
        <taxon>Eukaryota</taxon>
        <taxon>Metazoa</taxon>
        <taxon>Ecdysozoa</taxon>
        <taxon>Arthropoda</taxon>
        <taxon>Hexapoda</taxon>
        <taxon>Insecta</taxon>
        <taxon>Pterygota</taxon>
        <taxon>Neoptera</taxon>
        <taxon>Endopterygota</taxon>
        <taxon>Diptera</taxon>
        <taxon>Nematocera</taxon>
        <taxon>Culicoidea</taxon>
        <taxon>Culicidae</taxon>
        <taxon>Anophelinae</taxon>
        <taxon>Anopheles</taxon>
    </lineage>
</organism>
<evidence type="ECO:0000313" key="2">
    <source>
        <dbReference type="Proteomes" id="UP000075884"/>
    </source>
</evidence>
<reference evidence="2" key="1">
    <citation type="submission" date="2013-03" db="EMBL/GenBank/DDBJ databases">
        <title>The Genome Sequence of Anopheles dirus WRAIR2.</title>
        <authorList>
            <consortium name="The Broad Institute Genomics Platform"/>
            <person name="Neafsey D.E."/>
            <person name="Walton C."/>
            <person name="Walker B."/>
            <person name="Young S.K."/>
            <person name="Zeng Q."/>
            <person name="Gargeya S."/>
            <person name="Fitzgerald M."/>
            <person name="Haas B."/>
            <person name="Abouelleil A."/>
            <person name="Allen A.W."/>
            <person name="Alvarado L."/>
            <person name="Arachchi H.M."/>
            <person name="Berlin A.M."/>
            <person name="Chapman S.B."/>
            <person name="Gainer-Dewar J."/>
            <person name="Goldberg J."/>
            <person name="Griggs A."/>
            <person name="Gujja S."/>
            <person name="Hansen M."/>
            <person name="Howarth C."/>
            <person name="Imamovic A."/>
            <person name="Ireland A."/>
            <person name="Larimer J."/>
            <person name="McCowan C."/>
            <person name="Murphy C."/>
            <person name="Pearson M."/>
            <person name="Poon T.W."/>
            <person name="Priest M."/>
            <person name="Roberts A."/>
            <person name="Saif S."/>
            <person name="Shea T."/>
            <person name="Sisk P."/>
            <person name="Sykes S."/>
            <person name="Wortman J."/>
            <person name="Nusbaum C."/>
            <person name="Birren B."/>
        </authorList>
    </citation>
    <scope>NUCLEOTIDE SEQUENCE [LARGE SCALE GENOMIC DNA]</scope>
    <source>
        <strain evidence="2">WRAIR2</strain>
    </source>
</reference>
<accession>A0A182NX57</accession>
<dbReference type="VEuPathDB" id="VectorBase:ADIR014451"/>
<dbReference type="EnsemblMetazoa" id="ADIR014451-RA">
    <property type="protein sequence ID" value="ADIR014451-PA"/>
    <property type="gene ID" value="ADIR014451"/>
</dbReference>
<name>A0A182NX57_9DIPT</name>